<gene>
    <name evidence="3" type="ORF">GQF63_19340</name>
</gene>
<feature type="transmembrane region" description="Helical" evidence="2">
    <location>
        <begin position="30"/>
        <end position="49"/>
    </location>
</feature>
<sequence length="95" mass="11179">MKNLRTTINNWFDKLDGQWRAMPVKKQHRYTLLLFSGYALLSIIVLLKVCYDVAQPNNTLTIEHIENPINRQNKSSVSPQDSINTILKRKMHERQ</sequence>
<feature type="compositionally biased region" description="Polar residues" evidence="1">
    <location>
        <begin position="71"/>
        <end position="85"/>
    </location>
</feature>
<comment type="caution">
    <text evidence="3">The sequence shown here is derived from an EMBL/GenBank/DDBJ whole genome shotgun (WGS) entry which is preliminary data.</text>
</comment>
<dbReference type="AlphaFoldDB" id="A0A6N8L8U9"/>
<evidence type="ECO:0000256" key="2">
    <source>
        <dbReference type="SAM" id="Phobius"/>
    </source>
</evidence>
<name>A0A6N8L8U9_9SPHI</name>
<dbReference type="Proteomes" id="UP000435036">
    <property type="component" value="Unassembled WGS sequence"/>
</dbReference>
<dbReference type="RefSeq" id="WP_160370894.1">
    <property type="nucleotide sequence ID" value="NZ_WSQA01000024.1"/>
</dbReference>
<proteinExistence type="predicted"/>
<organism evidence="3 4">
    <name type="scientific">Sphingobacterium humi</name>
    <dbReference type="NCBI Taxonomy" id="1796905"/>
    <lineage>
        <taxon>Bacteria</taxon>
        <taxon>Pseudomonadati</taxon>
        <taxon>Bacteroidota</taxon>
        <taxon>Sphingobacteriia</taxon>
        <taxon>Sphingobacteriales</taxon>
        <taxon>Sphingobacteriaceae</taxon>
        <taxon>Sphingobacterium</taxon>
    </lineage>
</organism>
<evidence type="ECO:0000313" key="3">
    <source>
        <dbReference type="EMBL" id="MVZ64182.1"/>
    </source>
</evidence>
<accession>A0A6N8L8U9</accession>
<protein>
    <submittedName>
        <fullName evidence="3">Nitrogen regulatory IIA protein</fullName>
    </submittedName>
</protein>
<feature type="region of interest" description="Disordered" evidence="1">
    <location>
        <begin position="71"/>
        <end position="95"/>
    </location>
</feature>
<keyword evidence="4" id="KW-1185">Reference proteome</keyword>
<keyword evidence="2" id="KW-0812">Transmembrane</keyword>
<reference evidence="3 4" key="1">
    <citation type="submission" date="2019-12" db="EMBL/GenBank/DDBJ databases">
        <authorList>
            <person name="Dong K."/>
        </authorList>
    </citation>
    <scope>NUCLEOTIDE SEQUENCE [LARGE SCALE GENOMIC DNA]</scope>
    <source>
        <strain evidence="3 4">JCM 31225</strain>
    </source>
</reference>
<keyword evidence="2" id="KW-0472">Membrane</keyword>
<dbReference type="OrthoDB" id="675530at2"/>
<dbReference type="EMBL" id="WSQA01000024">
    <property type="protein sequence ID" value="MVZ64182.1"/>
    <property type="molecule type" value="Genomic_DNA"/>
</dbReference>
<keyword evidence="2" id="KW-1133">Transmembrane helix</keyword>
<evidence type="ECO:0000313" key="4">
    <source>
        <dbReference type="Proteomes" id="UP000435036"/>
    </source>
</evidence>
<evidence type="ECO:0000256" key="1">
    <source>
        <dbReference type="SAM" id="MobiDB-lite"/>
    </source>
</evidence>